<keyword evidence="1" id="KW-0732">Signal</keyword>
<accession>S3DFN6</accession>
<evidence type="ECO:0000256" key="1">
    <source>
        <dbReference type="SAM" id="SignalP"/>
    </source>
</evidence>
<organism evidence="2 3">
    <name type="scientific">Glarea lozoyensis (strain ATCC 20868 / MF5171)</name>
    <dbReference type="NCBI Taxonomy" id="1116229"/>
    <lineage>
        <taxon>Eukaryota</taxon>
        <taxon>Fungi</taxon>
        <taxon>Dikarya</taxon>
        <taxon>Ascomycota</taxon>
        <taxon>Pezizomycotina</taxon>
        <taxon>Leotiomycetes</taxon>
        <taxon>Helotiales</taxon>
        <taxon>Helotiaceae</taxon>
        <taxon>Glarea</taxon>
    </lineage>
</organism>
<feature type="chain" id="PRO_5004508341" evidence="1">
    <location>
        <begin position="25"/>
        <end position="272"/>
    </location>
</feature>
<keyword evidence="3" id="KW-1185">Reference proteome</keyword>
<dbReference type="AlphaFoldDB" id="S3DFN6"/>
<proteinExistence type="predicted"/>
<protein>
    <submittedName>
        <fullName evidence="2">Uncharacterized protein</fullName>
    </submittedName>
</protein>
<evidence type="ECO:0000313" key="3">
    <source>
        <dbReference type="Proteomes" id="UP000016922"/>
    </source>
</evidence>
<dbReference type="GeneID" id="19467776"/>
<dbReference type="HOGENOM" id="CLU_082500_1_0_1"/>
<reference evidence="2 3" key="1">
    <citation type="journal article" date="2013" name="BMC Genomics">
        <title>Genomics-driven discovery of the pneumocandin biosynthetic gene cluster in the fungus Glarea lozoyensis.</title>
        <authorList>
            <person name="Chen L."/>
            <person name="Yue Q."/>
            <person name="Zhang X."/>
            <person name="Xiang M."/>
            <person name="Wang C."/>
            <person name="Li S."/>
            <person name="Che Y."/>
            <person name="Ortiz-Lopez F.J."/>
            <person name="Bills G.F."/>
            <person name="Liu X."/>
            <person name="An Z."/>
        </authorList>
    </citation>
    <scope>NUCLEOTIDE SEQUENCE [LARGE SCALE GENOMIC DNA]</scope>
    <source>
        <strain evidence="3">ATCC 20868 / MF5171</strain>
    </source>
</reference>
<dbReference type="Proteomes" id="UP000016922">
    <property type="component" value="Unassembled WGS sequence"/>
</dbReference>
<name>S3DFN6_GLAL2</name>
<dbReference type="OrthoDB" id="4331875at2759"/>
<dbReference type="KEGG" id="glz:GLAREA_08728"/>
<dbReference type="EMBL" id="KE145352">
    <property type="protein sequence ID" value="EPE36565.1"/>
    <property type="molecule type" value="Genomic_DNA"/>
</dbReference>
<gene>
    <name evidence="2" type="ORF">GLAREA_08728</name>
</gene>
<sequence>MIKTRLACISSLGLVLALVTAVHSTTKQLHPRVDDDSTWYYIETMCFPYFSNASWWGEGESTWERRKNLAASPFPCEQGDYISRACVANGTTEIDFLAEQQCLCNGAYFEVVMGCNQCLLSHGWERPGRSAEVLAENLSWFSSAECSATPILRPYRSIVNTDTTYTSFPPLKTLLNDRFPNDTAVSNYFTPTTTNLLGEITGSATARVTTHVKTTRSKDSTTALTTSSVLLNSQSNATSVVSTASSGNAGGKSEARVTAGVLAAALGIVALL</sequence>
<feature type="signal peptide" evidence="1">
    <location>
        <begin position="1"/>
        <end position="24"/>
    </location>
</feature>
<evidence type="ECO:0000313" key="2">
    <source>
        <dbReference type="EMBL" id="EPE36565.1"/>
    </source>
</evidence>
<dbReference type="RefSeq" id="XP_008075880.1">
    <property type="nucleotide sequence ID" value="XM_008077689.1"/>
</dbReference>